<dbReference type="RefSeq" id="WP_110967592.1">
    <property type="nucleotide sequence ID" value="NZ_CP029693.1"/>
</dbReference>
<evidence type="ECO:0000313" key="1">
    <source>
        <dbReference type="EMBL" id="AWY44073.1"/>
    </source>
</evidence>
<reference evidence="1 2" key="1">
    <citation type="submission" date="2018-05" db="EMBL/GenBank/DDBJ databases">
        <title>Whole genome sequence of Pseudomonas putida JBC17.</title>
        <authorList>
            <person name="Lee Y.H."/>
            <person name="David K."/>
        </authorList>
    </citation>
    <scope>NUCLEOTIDE SEQUENCE [LARGE SCALE GENOMIC DNA]</scope>
    <source>
        <strain evidence="1 2">JBC17</strain>
    </source>
</reference>
<name>A0A2Z4RSB1_PSEPU</name>
<evidence type="ECO:0000313" key="2">
    <source>
        <dbReference type="Proteomes" id="UP000250299"/>
    </source>
</evidence>
<sequence>MAHTVADVRLRSRRKSGHFGLTGRSRAQVLRLLRQRAQAVPVATKMAWADEDFDEEREYSSPVCYLDQFPDY</sequence>
<proteinExistence type="predicted"/>
<organism evidence="1 2">
    <name type="scientific">Pseudomonas putida</name>
    <name type="common">Arthrobacter siderocapsulatus</name>
    <dbReference type="NCBI Taxonomy" id="303"/>
    <lineage>
        <taxon>Bacteria</taxon>
        <taxon>Pseudomonadati</taxon>
        <taxon>Pseudomonadota</taxon>
        <taxon>Gammaproteobacteria</taxon>
        <taxon>Pseudomonadales</taxon>
        <taxon>Pseudomonadaceae</taxon>
        <taxon>Pseudomonas</taxon>
    </lineage>
</organism>
<dbReference type="EMBL" id="CP029693">
    <property type="protein sequence ID" value="AWY44073.1"/>
    <property type="molecule type" value="Genomic_DNA"/>
</dbReference>
<accession>A0A2Z4RSB1</accession>
<dbReference type="Proteomes" id="UP000250299">
    <property type="component" value="Chromosome"/>
</dbReference>
<dbReference type="AlphaFoldDB" id="A0A2Z4RSB1"/>
<gene>
    <name evidence="1" type="ORF">DKY63_30855</name>
</gene>
<protein>
    <submittedName>
        <fullName evidence="1">Uncharacterized protein</fullName>
    </submittedName>
</protein>